<reference evidence="2" key="2">
    <citation type="submission" date="2021-04" db="EMBL/GenBank/DDBJ databases">
        <authorList>
            <person name="Gilroy R."/>
        </authorList>
    </citation>
    <scope>NUCLEOTIDE SEQUENCE</scope>
    <source>
        <strain evidence="2">ChiGjej4B4-7305</strain>
    </source>
</reference>
<feature type="domain" description="RNHCP" evidence="1">
    <location>
        <begin position="13"/>
        <end position="94"/>
    </location>
</feature>
<dbReference type="EMBL" id="DXBY01000064">
    <property type="protein sequence ID" value="HIZ34918.1"/>
    <property type="molecule type" value="Genomic_DNA"/>
</dbReference>
<protein>
    <submittedName>
        <fullName evidence="2">RNHCP domain-containing protein</fullName>
    </submittedName>
</protein>
<dbReference type="Pfam" id="PF12647">
    <property type="entry name" value="RNHCP"/>
    <property type="match status" value="1"/>
</dbReference>
<name>A0A9D2EBW0_9MICO</name>
<dbReference type="InterPro" id="IPR024439">
    <property type="entry name" value="RNHCP"/>
</dbReference>
<dbReference type="AlphaFoldDB" id="A0A9D2EBW0"/>
<reference evidence="2" key="1">
    <citation type="journal article" date="2021" name="PeerJ">
        <title>Extensive microbial diversity within the chicken gut microbiome revealed by metagenomics and culture.</title>
        <authorList>
            <person name="Gilroy R."/>
            <person name="Ravi A."/>
            <person name="Getino M."/>
            <person name="Pursley I."/>
            <person name="Horton D.L."/>
            <person name="Alikhan N.F."/>
            <person name="Baker D."/>
            <person name="Gharbi K."/>
            <person name="Hall N."/>
            <person name="Watson M."/>
            <person name="Adriaenssens E.M."/>
            <person name="Foster-Nyarko E."/>
            <person name="Jarju S."/>
            <person name="Secka A."/>
            <person name="Antonio M."/>
            <person name="Oren A."/>
            <person name="Chaudhuri R.R."/>
            <person name="La Ragione R."/>
            <person name="Hildebrand F."/>
            <person name="Pallen M.J."/>
        </authorList>
    </citation>
    <scope>NUCLEOTIDE SEQUENCE</scope>
    <source>
        <strain evidence="2">ChiGjej4B4-7305</strain>
    </source>
</reference>
<evidence type="ECO:0000259" key="1">
    <source>
        <dbReference type="Pfam" id="PF12647"/>
    </source>
</evidence>
<evidence type="ECO:0000313" key="2">
    <source>
        <dbReference type="EMBL" id="HIZ34918.1"/>
    </source>
</evidence>
<sequence>MTRTSVRSAENVGFRCVCCAAAVLPLCGGGFRNHCPACLWSVHLDVEPGDRAAGCGGRMRPVAVQHRRGKGWMVAHECAACGVRRRNRLALADPMQPDDPVTIAAVGGGGARSAGRAPYRRM</sequence>
<accession>A0A9D2EBW0</accession>
<gene>
    <name evidence="2" type="ORF">H9815_04005</name>
</gene>
<evidence type="ECO:0000313" key="3">
    <source>
        <dbReference type="Proteomes" id="UP000824037"/>
    </source>
</evidence>
<comment type="caution">
    <text evidence="2">The sequence shown here is derived from an EMBL/GenBank/DDBJ whole genome shotgun (WGS) entry which is preliminary data.</text>
</comment>
<dbReference type="Proteomes" id="UP000824037">
    <property type="component" value="Unassembled WGS sequence"/>
</dbReference>
<proteinExistence type="predicted"/>
<organism evidence="2 3">
    <name type="scientific">Candidatus Ruania gallistercoris</name>
    <dbReference type="NCBI Taxonomy" id="2838746"/>
    <lineage>
        <taxon>Bacteria</taxon>
        <taxon>Bacillati</taxon>
        <taxon>Actinomycetota</taxon>
        <taxon>Actinomycetes</taxon>
        <taxon>Micrococcales</taxon>
        <taxon>Ruaniaceae</taxon>
        <taxon>Ruania</taxon>
    </lineage>
</organism>